<dbReference type="GO" id="GO:0015074">
    <property type="term" value="P:DNA integration"/>
    <property type="evidence" value="ECO:0007669"/>
    <property type="project" value="InterPro"/>
</dbReference>
<accession>A0A8S3R837</accession>
<dbReference type="InterPro" id="IPR052925">
    <property type="entry name" value="Phage_Integrase-like_Recomb"/>
</dbReference>
<proteinExistence type="predicted"/>
<dbReference type="InterPro" id="IPR013762">
    <property type="entry name" value="Integrase-like_cat_sf"/>
</dbReference>
<evidence type="ECO:0000313" key="3">
    <source>
        <dbReference type="EMBL" id="CAG2202977.1"/>
    </source>
</evidence>
<sequence>MPPVSETLLMRFVAFCDEHKSLKYSTIKLYLCGIRYYYLQYAGFSPLEQYGKPLLCLQSILNGLKKKQKGCVKRPRLPITMSLLYKMVMLLRNNFFSLFNNVMLEAACVVAFFAFLRCGEFTILSNFDSETHLCVGDLAIFEDHILLHLKKSKTDPFRQGVTIPLYKSGHIICPCFAIKNYLSLRKKMSSITSDALFVSDDGNPLSRQFFIKHVKIILDNLGLESKNYNGHSFRIGAATTAQEVRLEDHLIKTLGRWSSDCYTRYIHTSPKVIQQAQNQLVSSISLS</sequence>
<keyword evidence="4" id="KW-1185">Reference proteome</keyword>
<comment type="caution">
    <text evidence="3">The sequence shown here is derived from an EMBL/GenBank/DDBJ whole genome shotgun (WGS) entry which is preliminary data.</text>
</comment>
<dbReference type="GO" id="GO:0003677">
    <property type="term" value="F:DNA binding"/>
    <property type="evidence" value="ECO:0007669"/>
    <property type="project" value="InterPro"/>
</dbReference>
<dbReference type="Proteomes" id="UP000683360">
    <property type="component" value="Unassembled WGS sequence"/>
</dbReference>
<dbReference type="InterPro" id="IPR011010">
    <property type="entry name" value="DNA_brk_join_enz"/>
</dbReference>
<protein>
    <recommendedName>
        <fullName evidence="2">Tyr recombinase domain-containing protein</fullName>
    </recommendedName>
</protein>
<dbReference type="OrthoDB" id="8906724at2759"/>
<keyword evidence="1" id="KW-0233">DNA recombination</keyword>
<dbReference type="AlphaFoldDB" id="A0A8S3R837"/>
<dbReference type="PANTHER" id="PTHR34605">
    <property type="entry name" value="PHAGE_INTEGRASE DOMAIN-CONTAINING PROTEIN"/>
    <property type="match status" value="1"/>
</dbReference>
<organism evidence="3 4">
    <name type="scientific">Mytilus edulis</name>
    <name type="common">Blue mussel</name>
    <dbReference type="NCBI Taxonomy" id="6550"/>
    <lineage>
        <taxon>Eukaryota</taxon>
        <taxon>Metazoa</taxon>
        <taxon>Spiralia</taxon>
        <taxon>Lophotrochozoa</taxon>
        <taxon>Mollusca</taxon>
        <taxon>Bivalvia</taxon>
        <taxon>Autobranchia</taxon>
        <taxon>Pteriomorphia</taxon>
        <taxon>Mytilida</taxon>
        <taxon>Mytiloidea</taxon>
        <taxon>Mytilidae</taxon>
        <taxon>Mytilinae</taxon>
        <taxon>Mytilus</taxon>
    </lineage>
</organism>
<dbReference type="GO" id="GO:0006310">
    <property type="term" value="P:DNA recombination"/>
    <property type="evidence" value="ECO:0007669"/>
    <property type="project" value="UniProtKB-KW"/>
</dbReference>
<evidence type="ECO:0000313" key="4">
    <source>
        <dbReference type="Proteomes" id="UP000683360"/>
    </source>
</evidence>
<feature type="domain" description="Tyr recombinase" evidence="2">
    <location>
        <begin position="76"/>
        <end position="278"/>
    </location>
</feature>
<evidence type="ECO:0000256" key="1">
    <source>
        <dbReference type="ARBA" id="ARBA00023172"/>
    </source>
</evidence>
<reference evidence="3" key="1">
    <citation type="submission" date="2021-03" db="EMBL/GenBank/DDBJ databases">
        <authorList>
            <person name="Bekaert M."/>
        </authorList>
    </citation>
    <scope>NUCLEOTIDE SEQUENCE</scope>
</reference>
<dbReference type="InterPro" id="IPR002104">
    <property type="entry name" value="Integrase_catalytic"/>
</dbReference>
<name>A0A8S3R837_MYTED</name>
<dbReference type="Gene3D" id="1.10.443.10">
    <property type="entry name" value="Intergrase catalytic core"/>
    <property type="match status" value="1"/>
</dbReference>
<dbReference type="SUPFAM" id="SSF56349">
    <property type="entry name" value="DNA breaking-rejoining enzymes"/>
    <property type="match status" value="1"/>
</dbReference>
<dbReference type="PANTHER" id="PTHR34605:SF3">
    <property type="entry name" value="P CELL-TYPE AGGLUTINATION PROTEIN MAP4-LIKE-RELATED"/>
    <property type="match status" value="1"/>
</dbReference>
<dbReference type="EMBL" id="CAJPWZ010000907">
    <property type="protein sequence ID" value="CAG2202977.1"/>
    <property type="molecule type" value="Genomic_DNA"/>
</dbReference>
<dbReference type="PROSITE" id="PS51898">
    <property type="entry name" value="TYR_RECOMBINASE"/>
    <property type="match status" value="1"/>
</dbReference>
<gene>
    <name evidence="3" type="ORF">MEDL_17523</name>
</gene>
<evidence type="ECO:0000259" key="2">
    <source>
        <dbReference type="PROSITE" id="PS51898"/>
    </source>
</evidence>
<dbReference type="Pfam" id="PF00589">
    <property type="entry name" value="Phage_integrase"/>
    <property type="match status" value="1"/>
</dbReference>